<dbReference type="PANTHER" id="PTHR31945">
    <property type="entry name" value="TRANSCRIPTION FACTOR SCREAM2-RELATED"/>
    <property type="match status" value="1"/>
</dbReference>
<dbReference type="PROSITE" id="PS50888">
    <property type="entry name" value="BHLH"/>
    <property type="match status" value="1"/>
</dbReference>
<dbReference type="SMART" id="SM00353">
    <property type="entry name" value="HLH"/>
    <property type="match status" value="1"/>
</dbReference>
<evidence type="ECO:0000256" key="5">
    <source>
        <dbReference type="SAM" id="MobiDB-lite"/>
    </source>
</evidence>
<keyword evidence="8" id="KW-1185">Reference proteome</keyword>
<feature type="compositionally biased region" description="Acidic residues" evidence="5">
    <location>
        <begin position="78"/>
        <end position="87"/>
    </location>
</feature>
<dbReference type="Pfam" id="PF22754">
    <property type="entry name" value="bHLH-TF_ACT-like_plant"/>
    <property type="match status" value="1"/>
</dbReference>
<protein>
    <recommendedName>
        <fullName evidence="6">BHLH domain-containing protein</fullName>
    </recommendedName>
</protein>
<dbReference type="SUPFAM" id="SSF47459">
    <property type="entry name" value="HLH, helix-loop-helix DNA-binding domain"/>
    <property type="match status" value="1"/>
</dbReference>
<evidence type="ECO:0000313" key="8">
    <source>
        <dbReference type="Proteomes" id="UP001417504"/>
    </source>
</evidence>
<keyword evidence="2" id="KW-0805">Transcription regulation</keyword>
<keyword evidence="4" id="KW-0539">Nucleus</keyword>
<evidence type="ECO:0000256" key="1">
    <source>
        <dbReference type="ARBA" id="ARBA00004123"/>
    </source>
</evidence>
<dbReference type="InterPro" id="IPR054502">
    <property type="entry name" value="bHLH-TF_ACT-like_plant"/>
</dbReference>
<accession>A0AAP0ENF0</accession>
<keyword evidence="3" id="KW-0804">Transcription</keyword>
<evidence type="ECO:0000313" key="7">
    <source>
        <dbReference type="EMBL" id="KAK9096685.1"/>
    </source>
</evidence>
<dbReference type="InterPro" id="IPR011598">
    <property type="entry name" value="bHLH_dom"/>
</dbReference>
<sequence length="285" mass="32948">MEELEGFFLEEEESVDFWLQNVSFGSNKQCFNMEDWWEDEGPVRVLDDGEKYFGDLFNSQYIETTEEQRAPAQLDEECLEQEDDTEIDDHRKPDSKNLLSERNRRKRLNKQLYTLRSLVPNITKMDKRSILADALAYLQSLLQKIDQETERSGLSLDQSLQSPFSEMPSFLDSDDSAPTLQPVPPYERCASPPSLSEITVEMLDEERFMIEIYCNKAIGALSQVQRVVEMLGLEITCSSISEVNQDTMRSTTFLRVKKKSNMNQGKLLQRLKQNATRLSLHIPPN</sequence>
<evidence type="ECO:0000256" key="4">
    <source>
        <dbReference type="ARBA" id="ARBA00023242"/>
    </source>
</evidence>
<feature type="domain" description="BHLH" evidence="6">
    <location>
        <begin position="92"/>
        <end position="141"/>
    </location>
</feature>
<organism evidence="7 8">
    <name type="scientific">Stephania japonica</name>
    <dbReference type="NCBI Taxonomy" id="461633"/>
    <lineage>
        <taxon>Eukaryota</taxon>
        <taxon>Viridiplantae</taxon>
        <taxon>Streptophyta</taxon>
        <taxon>Embryophyta</taxon>
        <taxon>Tracheophyta</taxon>
        <taxon>Spermatophyta</taxon>
        <taxon>Magnoliopsida</taxon>
        <taxon>Ranunculales</taxon>
        <taxon>Menispermaceae</taxon>
        <taxon>Menispermoideae</taxon>
        <taxon>Cissampelideae</taxon>
        <taxon>Stephania</taxon>
    </lineage>
</organism>
<dbReference type="GO" id="GO:0043565">
    <property type="term" value="F:sequence-specific DNA binding"/>
    <property type="evidence" value="ECO:0007669"/>
    <property type="project" value="TreeGrafter"/>
</dbReference>
<dbReference type="PANTHER" id="PTHR31945:SF26">
    <property type="entry name" value="TRANSCRIPTION FACTOR BHLH35"/>
    <property type="match status" value="1"/>
</dbReference>
<dbReference type="Pfam" id="PF00010">
    <property type="entry name" value="HLH"/>
    <property type="match status" value="1"/>
</dbReference>
<dbReference type="GO" id="GO:0046983">
    <property type="term" value="F:protein dimerization activity"/>
    <property type="evidence" value="ECO:0007669"/>
    <property type="project" value="InterPro"/>
</dbReference>
<reference evidence="7 8" key="1">
    <citation type="submission" date="2024-01" db="EMBL/GenBank/DDBJ databases">
        <title>Genome assemblies of Stephania.</title>
        <authorList>
            <person name="Yang L."/>
        </authorList>
    </citation>
    <scope>NUCLEOTIDE SEQUENCE [LARGE SCALE GENOMIC DNA]</scope>
    <source>
        <strain evidence="7">QJT</strain>
        <tissue evidence="7">Leaf</tissue>
    </source>
</reference>
<dbReference type="EMBL" id="JBBNAE010000009">
    <property type="protein sequence ID" value="KAK9096685.1"/>
    <property type="molecule type" value="Genomic_DNA"/>
</dbReference>
<evidence type="ECO:0000256" key="3">
    <source>
        <dbReference type="ARBA" id="ARBA00023163"/>
    </source>
</evidence>
<dbReference type="InterPro" id="IPR051358">
    <property type="entry name" value="TF_AMS/ICE1/BHLH6-like"/>
</dbReference>
<dbReference type="AlphaFoldDB" id="A0AAP0ENF0"/>
<dbReference type="Proteomes" id="UP001417504">
    <property type="component" value="Unassembled WGS sequence"/>
</dbReference>
<dbReference type="InterPro" id="IPR036638">
    <property type="entry name" value="HLH_DNA-bd_sf"/>
</dbReference>
<name>A0AAP0ENF0_9MAGN</name>
<feature type="compositionally biased region" description="Basic and acidic residues" evidence="5">
    <location>
        <begin position="88"/>
        <end position="101"/>
    </location>
</feature>
<dbReference type="GO" id="GO:0003700">
    <property type="term" value="F:DNA-binding transcription factor activity"/>
    <property type="evidence" value="ECO:0007669"/>
    <property type="project" value="TreeGrafter"/>
</dbReference>
<dbReference type="Gene3D" id="4.10.280.10">
    <property type="entry name" value="Helix-loop-helix DNA-binding domain"/>
    <property type="match status" value="1"/>
</dbReference>
<gene>
    <name evidence="7" type="ORF">Sjap_022182</name>
</gene>
<dbReference type="GO" id="GO:0005634">
    <property type="term" value="C:nucleus"/>
    <property type="evidence" value="ECO:0007669"/>
    <property type="project" value="UniProtKB-SubCell"/>
</dbReference>
<evidence type="ECO:0000256" key="2">
    <source>
        <dbReference type="ARBA" id="ARBA00023015"/>
    </source>
</evidence>
<comment type="caution">
    <text evidence="7">The sequence shown here is derived from an EMBL/GenBank/DDBJ whole genome shotgun (WGS) entry which is preliminary data.</text>
</comment>
<evidence type="ECO:0000259" key="6">
    <source>
        <dbReference type="PROSITE" id="PS50888"/>
    </source>
</evidence>
<proteinExistence type="predicted"/>
<feature type="region of interest" description="Disordered" evidence="5">
    <location>
        <begin position="78"/>
        <end position="101"/>
    </location>
</feature>
<comment type="subcellular location">
    <subcellularLocation>
        <location evidence="1">Nucleus</location>
    </subcellularLocation>
</comment>